<protein>
    <submittedName>
        <fullName evidence="3">Uncharacterized protein</fullName>
    </submittedName>
</protein>
<name>A0A382CTL4_9ZZZZ</name>
<keyword evidence="2" id="KW-1133">Transmembrane helix</keyword>
<feature type="region of interest" description="Disordered" evidence="1">
    <location>
        <begin position="43"/>
        <end position="67"/>
    </location>
</feature>
<accession>A0A382CTL4</accession>
<evidence type="ECO:0000313" key="3">
    <source>
        <dbReference type="EMBL" id="SVB29500.1"/>
    </source>
</evidence>
<dbReference type="AlphaFoldDB" id="A0A382CTL4"/>
<evidence type="ECO:0000256" key="1">
    <source>
        <dbReference type="SAM" id="MobiDB-lite"/>
    </source>
</evidence>
<keyword evidence="2" id="KW-0812">Transmembrane</keyword>
<feature type="transmembrane region" description="Helical" evidence="2">
    <location>
        <begin position="16"/>
        <end position="33"/>
    </location>
</feature>
<dbReference type="EMBL" id="UINC01036079">
    <property type="protein sequence ID" value="SVB29500.1"/>
    <property type="molecule type" value="Genomic_DNA"/>
</dbReference>
<reference evidence="3" key="1">
    <citation type="submission" date="2018-05" db="EMBL/GenBank/DDBJ databases">
        <authorList>
            <person name="Lanie J.A."/>
            <person name="Ng W.-L."/>
            <person name="Kazmierczak K.M."/>
            <person name="Andrzejewski T.M."/>
            <person name="Davidsen T.M."/>
            <person name="Wayne K.J."/>
            <person name="Tettelin H."/>
            <person name="Glass J.I."/>
            <person name="Rusch D."/>
            <person name="Podicherti R."/>
            <person name="Tsui H.-C.T."/>
            <person name="Winkler M.E."/>
        </authorList>
    </citation>
    <scope>NUCLEOTIDE SEQUENCE</scope>
</reference>
<organism evidence="3">
    <name type="scientific">marine metagenome</name>
    <dbReference type="NCBI Taxonomy" id="408172"/>
    <lineage>
        <taxon>unclassified sequences</taxon>
        <taxon>metagenomes</taxon>
        <taxon>ecological metagenomes</taxon>
    </lineage>
</organism>
<gene>
    <name evidence="3" type="ORF">METZ01_LOCUS182354</name>
</gene>
<sequence>MDSTLDYLERLVAYDYFDYVVGGVLVLAWWVVSKTRYTMRRLRGDSPLPEEEERISEERPRRRIPLS</sequence>
<evidence type="ECO:0000256" key="2">
    <source>
        <dbReference type="SAM" id="Phobius"/>
    </source>
</evidence>
<keyword evidence="2" id="KW-0472">Membrane</keyword>
<proteinExistence type="predicted"/>